<dbReference type="OrthoDB" id="3270804at2759"/>
<evidence type="ECO:0000256" key="1">
    <source>
        <dbReference type="SAM" id="MobiDB-lite"/>
    </source>
</evidence>
<evidence type="ECO:0000313" key="2">
    <source>
        <dbReference type="EMBL" id="THU95679.1"/>
    </source>
</evidence>
<feature type="compositionally biased region" description="Low complexity" evidence="1">
    <location>
        <begin position="44"/>
        <end position="64"/>
    </location>
</feature>
<dbReference type="Proteomes" id="UP000297245">
    <property type="component" value="Unassembled WGS sequence"/>
</dbReference>
<proteinExistence type="predicted"/>
<evidence type="ECO:0000313" key="3">
    <source>
        <dbReference type="Proteomes" id="UP000297245"/>
    </source>
</evidence>
<reference evidence="2 3" key="1">
    <citation type="journal article" date="2019" name="Nat. Ecol. Evol.">
        <title>Megaphylogeny resolves global patterns of mushroom evolution.</title>
        <authorList>
            <person name="Varga T."/>
            <person name="Krizsan K."/>
            <person name="Foldi C."/>
            <person name="Dima B."/>
            <person name="Sanchez-Garcia M."/>
            <person name="Sanchez-Ramirez S."/>
            <person name="Szollosi G.J."/>
            <person name="Szarkandi J.G."/>
            <person name="Papp V."/>
            <person name="Albert L."/>
            <person name="Andreopoulos W."/>
            <person name="Angelini C."/>
            <person name="Antonin V."/>
            <person name="Barry K.W."/>
            <person name="Bougher N.L."/>
            <person name="Buchanan P."/>
            <person name="Buyck B."/>
            <person name="Bense V."/>
            <person name="Catcheside P."/>
            <person name="Chovatia M."/>
            <person name="Cooper J."/>
            <person name="Damon W."/>
            <person name="Desjardin D."/>
            <person name="Finy P."/>
            <person name="Geml J."/>
            <person name="Haridas S."/>
            <person name="Hughes K."/>
            <person name="Justo A."/>
            <person name="Karasinski D."/>
            <person name="Kautmanova I."/>
            <person name="Kiss B."/>
            <person name="Kocsube S."/>
            <person name="Kotiranta H."/>
            <person name="LaButti K.M."/>
            <person name="Lechner B.E."/>
            <person name="Liimatainen K."/>
            <person name="Lipzen A."/>
            <person name="Lukacs Z."/>
            <person name="Mihaltcheva S."/>
            <person name="Morgado L.N."/>
            <person name="Niskanen T."/>
            <person name="Noordeloos M.E."/>
            <person name="Ohm R.A."/>
            <person name="Ortiz-Santana B."/>
            <person name="Ovrebo C."/>
            <person name="Racz N."/>
            <person name="Riley R."/>
            <person name="Savchenko A."/>
            <person name="Shiryaev A."/>
            <person name="Soop K."/>
            <person name="Spirin V."/>
            <person name="Szebenyi C."/>
            <person name="Tomsovsky M."/>
            <person name="Tulloss R.E."/>
            <person name="Uehling J."/>
            <person name="Grigoriev I.V."/>
            <person name="Vagvolgyi C."/>
            <person name="Papp T."/>
            <person name="Martin F.M."/>
            <person name="Miettinen O."/>
            <person name="Hibbett D.S."/>
            <person name="Nagy L.G."/>
        </authorList>
    </citation>
    <scope>NUCLEOTIDE SEQUENCE [LARGE SCALE GENOMIC DNA]</scope>
    <source>
        <strain evidence="2 3">CBS 962.96</strain>
    </source>
</reference>
<keyword evidence="3" id="KW-1185">Reference proteome</keyword>
<sequence>MSLPAYRPVRHIYLRPGETVVITQLNDANPPPVDGEPEGTVEVPASSSSPLSLAPENVNSSTSQNLTQTSNVTQDSILPPPPYVPTGVVRVLAAFNRVPTPDELRMYWPYEESHVAYLVVCGARIAVLPTWELTKPLVHGISGPIFKKYDTFALALQRYTHCFN</sequence>
<gene>
    <name evidence="2" type="ORF">K435DRAFT_859359</name>
</gene>
<protein>
    <submittedName>
        <fullName evidence="2">Uncharacterized protein</fullName>
    </submittedName>
</protein>
<dbReference type="AlphaFoldDB" id="A0A4S8M0U9"/>
<accession>A0A4S8M0U9</accession>
<dbReference type="EMBL" id="ML179195">
    <property type="protein sequence ID" value="THU95679.1"/>
    <property type="molecule type" value="Genomic_DNA"/>
</dbReference>
<name>A0A4S8M0U9_DENBC</name>
<feature type="region of interest" description="Disordered" evidence="1">
    <location>
        <begin position="27"/>
        <end position="64"/>
    </location>
</feature>
<organism evidence="2 3">
    <name type="scientific">Dendrothele bispora (strain CBS 962.96)</name>
    <dbReference type="NCBI Taxonomy" id="1314807"/>
    <lineage>
        <taxon>Eukaryota</taxon>
        <taxon>Fungi</taxon>
        <taxon>Dikarya</taxon>
        <taxon>Basidiomycota</taxon>
        <taxon>Agaricomycotina</taxon>
        <taxon>Agaricomycetes</taxon>
        <taxon>Agaricomycetidae</taxon>
        <taxon>Agaricales</taxon>
        <taxon>Agaricales incertae sedis</taxon>
        <taxon>Dendrothele</taxon>
    </lineage>
</organism>